<dbReference type="EMBL" id="PYSW02000030">
    <property type="protein sequence ID" value="KAG2379124.1"/>
    <property type="molecule type" value="Genomic_DNA"/>
</dbReference>
<comment type="caution">
    <text evidence="2">The sequence shown here is derived from an EMBL/GenBank/DDBJ whole genome shotgun (WGS) entry which is preliminary data.</text>
</comment>
<name>A0AA88KLP4_NAELO</name>
<dbReference type="Gene3D" id="1.10.167.10">
    <property type="entry name" value="Regulator of G-protein Signalling 4, domain 2"/>
    <property type="match status" value="1"/>
</dbReference>
<feature type="compositionally biased region" description="Low complexity" evidence="1">
    <location>
        <begin position="1"/>
        <end position="17"/>
    </location>
</feature>
<dbReference type="RefSeq" id="XP_044546386.1">
    <property type="nucleotide sequence ID" value="XM_044697763.1"/>
</dbReference>
<protein>
    <submittedName>
        <fullName evidence="2">Uncharacterized protein</fullName>
    </submittedName>
</protein>
<dbReference type="InterPro" id="IPR036305">
    <property type="entry name" value="RGS_sf"/>
</dbReference>
<organism evidence="2 3">
    <name type="scientific">Naegleria lovaniensis</name>
    <name type="common">Amoeba</name>
    <dbReference type="NCBI Taxonomy" id="51637"/>
    <lineage>
        <taxon>Eukaryota</taxon>
        <taxon>Discoba</taxon>
        <taxon>Heterolobosea</taxon>
        <taxon>Tetramitia</taxon>
        <taxon>Eutetramitia</taxon>
        <taxon>Vahlkampfiidae</taxon>
        <taxon>Naegleria</taxon>
    </lineage>
</organism>
<accession>A0AA88KLP4</accession>
<evidence type="ECO:0000313" key="2">
    <source>
        <dbReference type="EMBL" id="KAG2379124.1"/>
    </source>
</evidence>
<feature type="region of interest" description="Disordered" evidence="1">
    <location>
        <begin position="1"/>
        <end position="44"/>
    </location>
</feature>
<reference evidence="2 3" key="1">
    <citation type="journal article" date="2018" name="BMC Genomics">
        <title>The genome of Naegleria lovaniensis, the basis for a comparative approach to unravel pathogenicity factors of the human pathogenic amoeba N. fowleri.</title>
        <authorList>
            <person name="Liechti N."/>
            <person name="Schurch N."/>
            <person name="Bruggmann R."/>
            <person name="Wittwer M."/>
        </authorList>
    </citation>
    <scope>NUCLEOTIDE SEQUENCE [LARGE SCALE GENOMIC DNA]</scope>
    <source>
        <strain evidence="2 3">ATCC 30569</strain>
    </source>
</reference>
<dbReference type="InterPro" id="IPR044926">
    <property type="entry name" value="RGS_subdomain_2"/>
</dbReference>
<keyword evidence="3" id="KW-1185">Reference proteome</keyword>
<gene>
    <name evidence="2" type="ORF">C9374_007762</name>
</gene>
<evidence type="ECO:0000313" key="3">
    <source>
        <dbReference type="Proteomes" id="UP000816034"/>
    </source>
</evidence>
<sequence length="106" mass="12210">MTNSDSNSPSTPSSPSSLNHQENNPSPMKSSRKKRMDSKNHIIDIHMRPNLERIIGNEKTLQCFRSFADKKQVLESLDCLVEIKKYKSHLEPLLSQQQQQQQNGLY</sequence>
<dbReference type="GeneID" id="68100216"/>
<proteinExistence type="predicted"/>
<dbReference type="AlphaFoldDB" id="A0AA88KLP4"/>
<dbReference type="SUPFAM" id="SSF48097">
    <property type="entry name" value="Regulator of G-protein signaling, RGS"/>
    <property type="match status" value="1"/>
</dbReference>
<evidence type="ECO:0000256" key="1">
    <source>
        <dbReference type="SAM" id="MobiDB-lite"/>
    </source>
</evidence>
<dbReference type="Proteomes" id="UP000816034">
    <property type="component" value="Unassembled WGS sequence"/>
</dbReference>